<dbReference type="PANTHER" id="PTHR30290">
    <property type="entry name" value="PERIPLASMIC BINDING COMPONENT OF ABC TRANSPORTER"/>
    <property type="match status" value="1"/>
</dbReference>
<keyword evidence="5" id="KW-1185">Reference proteome</keyword>
<dbReference type="Pfam" id="PF00496">
    <property type="entry name" value="SBP_bac_5"/>
    <property type="match status" value="1"/>
</dbReference>
<gene>
    <name evidence="4" type="ORF">HUW50_07205</name>
</gene>
<dbReference type="Gene3D" id="3.40.190.10">
    <property type="entry name" value="Periplasmic binding protein-like II"/>
    <property type="match status" value="1"/>
</dbReference>
<dbReference type="Proteomes" id="UP000515490">
    <property type="component" value="Chromosome"/>
</dbReference>
<evidence type="ECO:0000313" key="4">
    <source>
        <dbReference type="EMBL" id="QNF27320.1"/>
    </source>
</evidence>
<reference evidence="4 5" key="1">
    <citation type="submission" date="2020-06" db="EMBL/GenBank/DDBJ databases">
        <title>Metabacillus dokdonensis sp. nov., isolated from the rhizosphere of Elymus tsukushiensis, a plant native to the Dokdo Islands, Republic of Korea.</title>
        <authorList>
            <person name="Lee S.Y."/>
            <person name="Hwang Y.J."/>
            <person name="Son J.S."/>
            <person name="Ghim S.Y."/>
        </authorList>
    </citation>
    <scope>NUCLEOTIDE SEQUENCE [LARGE SCALE GENOMIC DNA]</scope>
    <source>
        <strain evidence="4 5">KUDC1714</strain>
    </source>
</reference>
<dbReference type="CDD" id="cd08500">
    <property type="entry name" value="PBP2_NikA_DppA_OppA_like_4"/>
    <property type="match status" value="1"/>
</dbReference>
<feature type="chain" id="PRO_5046916492" evidence="2">
    <location>
        <begin position="24"/>
        <end position="649"/>
    </location>
</feature>
<dbReference type="SUPFAM" id="SSF53850">
    <property type="entry name" value="Periplasmic binding protein-like II"/>
    <property type="match status" value="1"/>
</dbReference>
<sequence length="649" mass="74066">MMKNVTKLAFAFILLLSMIIAGCTNNESANTNNEEELVSNGDENKQDMSEVDVSQIKEFKQSPMLNDKGLPDVKERLPLEPKLPNEMPAKFLQFEIGKYGGELNTVTRDPKWDADLFVMSNEPLLNTPGILGEEVTGNVLKDYEVTEDQKEFTFYMREGLKWSDGEPVTTEDVRFAVEDVLLNEEIMPIVPSWLHSGGNAQGNPLKLEVVDEYTYKISFDEPYGGFPIALAIGNWRGYNDLLKPAHYLKQFHKKYADAAELEKLIKEAKLGEDTESTWVNFFNYMDITEREMSHSNAVGFPSLYPWTMKEMDKTYAIYERNPYYFKVDPEGNQLPYIDSIKSTIVQDTEVVGLKTIAGEVDFSRETTALTKMPVYRENAEKGGYEALLANMHVTPSDVFLNQTYNDPVWREVVQDIRFRQALNFAIDREEIIDSLYFGFAEPSEITDSKLDLDKANQLLDEMGMKKGTDGYRIGPDGKRFSIPFEVQAAAPDIVPLAELLVEMWKEIGIHAAVKTIDGTLWGTRNTANELKASIMWTHTPLYYMSDYGETFWGPLWDSWWQSGGETGEEPPEHVKKFFTLMDELQVSTPEEAKAVEEKIREEMKNNLHYFVHVEKVKQPLIVNNKLGNITDKGTAISINFAGEQMYFKE</sequence>
<dbReference type="PROSITE" id="PS51257">
    <property type="entry name" value="PROKAR_LIPOPROTEIN"/>
    <property type="match status" value="1"/>
</dbReference>
<dbReference type="InterPro" id="IPR039424">
    <property type="entry name" value="SBP_5"/>
</dbReference>
<protein>
    <submittedName>
        <fullName evidence="4">ABC transporter substrate-binding protein</fullName>
    </submittedName>
</protein>
<feature type="region of interest" description="Disordered" evidence="1">
    <location>
        <begin position="27"/>
        <end position="50"/>
    </location>
</feature>
<evidence type="ECO:0000256" key="2">
    <source>
        <dbReference type="SAM" id="SignalP"/>
    </source>
</evidence>
<feature type="domain" description="Solute-binding protein family 5" evidence="3">
    <location>
        <begin position="135"/>
        <end position="553"/>
    </location>
</feature>
<evidence type="ECO:0000256" key="1">
    <source>
        <dbReference type="SAM" id="MobiDB-lite"/>
    </source>
</evidence>
<evidence type="ECO:0000313" key="5">
    <source>
        <dbReference type="Proteomes" id="UP000515490"/>
    </source>
</evidence>
<feature type="signal peptide" evidence="2">
    <location>
        <begin position="1"/>
        <end position="23"/>
    </location>
</feature>
<proteinExistence type="predicted"/>
<organism evidence="4 5">
    <name type="scientific">Metabacillus elymi</name>
    <dbReference type="NCBI Taxonomy" id="2745198"/>
    <lineage>
        <taxon>Bacteria</taxon>
        <taxon>Bacillati</taxon>
        <taxon>Bacillota</taxon>
        <taxon>Bacilli</taxon>
        <taxon>Bacillales</taxon>
        <taxon>Bacillaceae</taxon>
        <taxon>Metabacillus</taxon>
    </lineage>
</organism>
<dbReference type="RefSeq" id="WP_083964521.1">
    <property type="nucleotide sequence ID" value="NZ_CP055263.1"/>
</dbReference>
<dbReference type="PANTHER" id="PTHR30290:SF62">
    <property type="entry name" value="OLIGOPEPTIDE ABC TRANSPORTER, PERIPLASMIC OLIGOPEPTIDE-BINDING PROTEIN"/>
    <property type="match status" value="1"/>
</dbReference>
<dbReference type="EMBL" id="CP055263">
    <property type="protein sequence ID" value="QNF27320.1"/>
    <property type="molecule type" value="Genomic_DNA"/>
</dbReference>
<dbReference type="InterPro" id="IPR000914">
    <property type="entry name" value="SBP_5_dom"/>
</dbReference>
<evidence type="ECO:0000259" key="3">
    <source>
        <dbReference type="Pfam" id="PF00496"/>
    </source>
</evidence>
<keyword evidence="2" id="KW-0732">Signal</keyword>
<dbReference type="Gene3D" id="3.10.105.10">
    <property type="entry name" value="Dipeptide-binding Protein, Domain 3"/>
    <property type="match status" value="1"/>
</dbReference>
<name>A0ABX6S389_9BACI</name>
<accession>A0ABX6S389</accession>